<evidence type="ECO:0000313" key="1">
    <source>
        <dbReference type="EMBL" id="DAG01713.1"/>
    </source>
</evidence>
<dbReference type="EMBL" id="BK016197">
    <property type="protein sequence ID" value="DAG01713.1"/>
    <property type="molecule type" value="Genomic_DNA"/>
</dbReference>
<reference evidence="1" key="1">
    <citation type="journal article" date="2021" name="Proc. Natl. Acad. Sci. U.S.A.">
        <title>A Catalog of Tens of Thousands of Viruses from Human Metagenomes Reveals Hidden Associations with Chronic Diseases.</title>
        <authorList>
            <person name="Tisza M.J."/>
            <person name="Buck C.B."/>
        </authorList>
    </citation>
    <scope>NUCLEOTIDE SEQUENCE</scope>
    <source>
        <strain evidence="1">CtSMg55</strain>
    </source>
</reference>
<proteinExistence type="predicted"/>
<sequence>MDGLMHRTRVTIKRKLSVSCAMMTTEQMVSLNKALFPQFITATFLDPITGGYYTGTFYGSTVQATTQIYDDVDNETYWTDTTFNLIER</sequence>
<dbReference type="InterPro" id="IPR046557">
    <property type="entry name" value="DUF6711"/>
</dbReference>
<organism evidence="1">
    <name type="scientific">Siphoviridae sp. ctSMg55</name>
    <dbReference type="NCBI Taxonomy" id="2825509"/>
    <lineage>
        <taxon>Viruses</taxon>
        <taxon>Duplodnaviria</taxon>
        <taxon>Heunggongvirae</taxon>
        <taxon>Uroviricota</taxon>
        <taxon>Caudoviricetes</taxon>
    </lineage>
</organism>
<dbReference type="Pfam" id="PF20458">
    <property type="entry name" value="DUF6711"/>
    <property type="match status" value="1"/>
</dbReference>
<protein>
    <submittedName>
        <fullName evidence="1">Uncharacterized protein</fullName>
    </submittedName>
</protein>
<name>A0A8S5V4N3_9CAUD</name>
<accession>A0A8S5V4N3</accession>